<evidence type="ECO:0000259" key="6">
    <source>
        <dbReference type="SMART" id="SM00226"/>
    </source>
</evidence>
<feature type="active site" evidence="5">
    <location>
        <position position="18"/>
    </location>
</feature>
<dbReference type="AlphaFoldDB" id="A0A4R9M335"/>
<name>A0A4R9M335_9LEPT</name>
<sequence>MKETKIKVLFVCLGNICRSPAAEGAFSSLLQKENLLEQFHIDSCGTAGYHNGELADPRTRSVAKNRGLNLTHKSRKLTSSDLENFDFILVMDKDNLRTVQNAIYDDSLRKKLYLFRYFEDNSNPKEVPDPYYKDISAFEQVQDIVENASLHFLKYLKSKYPHLKP</sequence>
<gene>
    <name evidence="7" type="ORF">EHS15_07990</name>
</gene>
<evidence type="ECO:0000256" key="1">
    <source>
        <dbReference type="ARBA" id="ARBA00011063"/>
    </source>
</evidence>
<keyword evidence="4" id="KW-0904">Protein phosphatase</keyword>
<evidence type="ECO:0000313" key="8">
    <source>
        <dbReference type="Proteomes" id="UP000298058"/>
    </source>
</evidence>
<dbReference type="RefSeq" id="WP_135760025.1">
    <property type="nucleotide sequence ID" value="NZ_RQHW01000028.1"/>
</dbReference>
<dbReference type="GO" id="GO:0004725">
    <property type="term" value="F:protein tyrosine phosphatase activity"/>
    <property type="evidence" value="ECO:0007669"/>
    <property type="project" value="UniProtKB-EC"/>
</dbReference>
<organism evidence="7 8">
    <name type="scientific">Leptospira idonii</name>
    <dbReference type="NCBI Taxonomy" id="1193500"/>
    <lineage>
        <taxon>Bacteria</taxon>
        <taxon>Pseudomonadati</taxon>
        <taxon>Spirochaetota</taxon>
        <taxon>Spirochaetia</taxon>
        <taxon>Leptospirales</taxon>
        <taxon>Leptospiraceae</taxon>
        <taxon>Leptospira</taxon>
    </lineage>
</organism>
<reference evidence="7" key="1">
    <citation type="journal article" date="2019" name="PLoS Negl. Trop. Dis.">
        <title>Revisiting the worldwide diversity of Leptospira species in the environment.</title>
        <authorList>
            <person name="Vincent A.T."/>
            <person name="Schiettekatte O."/>
            <person name="Bourhy P."/>
            <person name="Veyrier F.J."/>
            <person name="Picardeau M."/>
        </authorList>
    </citation>
    <scope>NUCLEOTIDE SEQUENCE [LARGE SCALE GENOMIC DNA]</scope>
    <source>
        <strain evidence="7">201300427</strain>
    </source>
</reference>
<dbReference type="InterPro" id="IPR036196">
    <property type="entry name" value="Ptyr_pPase_sf"/>
</dbReference>
<dbReference type="EC" id="3.1.3.48" evidence="2"/>
<keyword evidence="8" id="KW-1185">Reference proteome</keyword>
<dbReference type="CDD" id="cd16343">
    <property type="entry name" value="LMWPTP"/>
    <property type="match status" value="1"/>
</dbReference>
<dbReference type="InterPro" id="IPR017867">
    <property type="entry name" value="Tyr_phospatase_low_mol_wt"/>
</dbReference>
<evidence type="ECO:0000313" key="7">
    <source>
        <dbReference type="EMBL" id="TGN19709.1"/>
    </source>
</evidence>
<protein>
    <recommendedName>
        <fullName evidence="2">protein-tyrosine-phosphatase</fullName>
        <ecNumber evidence="2">3.1.3.48</ecNumber>
    </recommendedName>
</protein>
<dbReference type="InterPro" id="IPR023485">
    <property type="entry name" value="Ptyr_pPase"/>
</dbReference>
<dbReference type="PRINTS" id="PR00719">
    <property type="entry name" value="LMWPTPASE"/>
</dbReference>
<dbReference type="SUPFAM" id="SSF52788">
    <property type="entry name" value="Phosphotyrosine protein phosphatases I"/>
    <property type="match status" value="1"/>
</dbReference>
<feature type="active site" description="Proton donor" evidence="5">
    <location>
        <position position="129"/>
    </location>
</feature>
<comment type="similarity">
    <text evidence="1">Belongs to the low molecular weight phosphotyrosine protein phosphatase family.</text>
</comment>
<dbReference type="OrthoDB" id="9784339at2"/>
<dbReference type="Proteomes" id="UP000298058">
    <property type="component" value="Unassembled WGS sequence"/>
</dbReference>
<accession>A0A4R9M335</accession>
<evidence type="ECO:0000256" key="2">
    <source>
        <dbReference type="ARBA" id="ARBA00013064"/>
    </source>
</evidence>
<dbReference type="PANTHER" id="PTHR11717:SF7">
    <property type="entry name" value="LOW MOLECULAR WEIGHT PHOSPHOTYROSINE PROTEIN PHOSPHATASE"/>
    <property type="match status" value="1"/>
</dbReference>
<dbReference type="SMART" id="SM00226">
    <property type="entry name" value="LMWPc"/>
    <property type="match status" value="1"/>
</dbReference>
<dbReference type="PANTHER" id="PTHR11717">
    <property type="entry name" value="LOW MOLECULAR WEIGHT PROTEIN TYROSINE PHOSPHATASE"/>
    <property type="match status" value="1"/>
</dbReference>
<keyword evidence="3" id="KW-0378">Hydrolase</keyword>
<comment type="caution">
    <text evidence="7">The sequence shown here is derived from an EMBL/GenBank/DDBJ whole genome shotgun (WGS) entry which is preliminary data.</text>
</comment>
<feature type="active site" description="Nucleophile" evidence="5">
    <location>
        <position position="12"/>
    </location>
</feature>
<evidence type="ECO:0000256" key="3">
    <source>
        <dbReference type="ARBA" id="ARBA00022801"/>
    </source>
</evidence>
<dbReference type="EMBL" id="RQHW01000028">
    <property type="protein sequence ID" value="TGN19709.1"/>
    <property type="molecule type" value="Genomic_DNA"/>
</dbReference>
<dbReference type="InterPro" id="IPR050438">
    <property type="entry name" value="LMW_PTPase"/>
</dbReference>
<proteinExistence type="inferred from homology"/>
<evidence type="ECO:0000256" key="4">
    <source>
        <dbReference type="ARBA" id="ARBA00022912"/>
    </source>
</evidence>
<dbReference type="Gene3D" id="3.40.50.2300">
    <property type="match status" value="1"/>
</dbReference>
<dbReference type="Pfam" id="PF01451">
    <property type="entry name" value="LMWPc"/>
    <property type="match status" value="1"/>
</dbReference>
<feature type="domain" description="Phosphotyrosine protein phosphatase I" evidence="6">
    <location>
        <begin position="6"/>
        <end position="155"/>
    </location>
</feature>
<evidence type="ECO:0000256" key="5">
    <source>
        <dbReference type="PIRSR" id="PIRSR617867-1"/>
    </source>
</evidence>